<feature type="domain" description="EGF-like" evidence="5">
    <location>
        <begin position="812"/>
        <end position="823"/>
    </location>
</feature>
<dbReference type="OrthoDB" id="206201at2759"/>
<organism evidence="6 7">
    <name type="scientific">Tritrichomonas foetus</name>
    <dbReference type="NCBI Taxonomy" id="1144522"/>
    <lineage>
        <taxon>Eukaryota</taxon>
        <taxon>Metamonada</taxon>
        <taxon>Parabasalia</taxon>
        <taxon>Tritrichomonadida</taxon>
        <taxon>Tritrichomonadidae</taxon>
        <taxon>Tritrichomonas</taxon>
    </lineage>
</organism>
<dbReference type="RefSeq" id="XP_068355728.1">
    <property type="nucleotide sequence ID" value="XM_068493431.1"/>
</dbReference>
<dbReference type="GeneID" id="94828135"/>
<evidence type="ECO:0000256" key="3">
    <source>
        <dbReference type="ARBA" id="ARBA00022801"/>
    </source>
</evidence>
<evidence type="ECO:0000256" key="1">
    <source>
        <dbReference type="ARBA" id="ARBA00011073"/>
    </source>
</evidence>
<dbReference type="PANTHER" id="PTHR43399:SF4">
    <property type="entry name" value="CELL WALL-ASSOCIATED PROTEASE"/>
    <property type="match status" value="1"/>
</dbReference>
<dbReference type="Gene3D" id="3.40.50.200">
    <property type="entry name" value="Peptidase S8/S53 domain"/>
    <property type="match status" value="2"/>
</dbReference>
<dbReference type="PRINTS" id="PR00723">
    <property type="entry name" value="SUBTILISIN"/>
</dbReference>
<protein>
    <recommendedName>
        <fullName evidence="5">EGF-like domain-containing protein</fullName>
    </recommendedName>
</protein>
<dbReference type="VEuPathDB" id="TrichDB:TRFO_06996"/>
<keyword evidence="3" id="KW-0378">Hydrolase</keyword>
<dbReference type="GO" id="GO:0004252">
    <property type="term" value="F:serine-type endopeptidase activity"/>
    <property type="evidence" value="ECO:0007669"/>
    <property type="project" value="InterPro"/>
</dbReference>
<dbReference type="GO" id="GO:0006508">
    <property type="term" value="P:proteolysis"/>
    <property type="evidence" value="ECO:0007669"/>
    <property type="project" value="UniProtKB-KW"/>
</dbReference>
<sequence length="945" mass="107224">MEIFVKTCFKLKANFVIDVIVNIFDVIFDVLNFSHANFFNEMIFFVFFRFILRNNVIIDTDNPEKISKHEYAWYYVSFSNISQLIKNHEFLQEYSLPVHKNLITTPLTHSQIVLLKKNKSIWIKKIPSRHKGPESVDYYLILMTTTDCQLPGKIISQSNRFSIIKYKGPLFNLKKIVCVRDFDSISNISFNTRYNNQITQTFTEYPNSFTTYTPFRGLNGKDQCVSIVDSGIDIRSPWFSDNKNIRKVLDDRNLTDPKGRKEIKLNKLSTKKHRKIKGFIGYGDDVDDDDGHGTFLSGIVAGNSFCNSFTALYNGVAPESKLFIIDIKKKGKKSLYWPKNLSDLFEIPSYFNCRIQLNAWSYKNQHLLTQAIDWIAYNNPEILMIFPSDYDHNNFLVSPSDSKNVLTVGPSLGFQASASMEYTKIPIIVKLPNSSIIGYADPKGIPLFSSKIKDSHAFSRPVIYGDTLCLINTVKNEEVPSTCKIGLFTSDELIDSQYNIPIIKLSKRAKDCFSENMSILISPSHMPNDKDPLSPSSTELINQNFKYGDMFKIKPDVVAPSGPLMAPKSGFPYCNISGLTMKEGSSVSAAIISGNIALMNEYLLMMHHSKITPNGPTMKAMIIHSAIIPHKTYVAPSKQFGWGQPLMSSLLPDPSNSFGLHIFQNIELKEYTHKSFCFTMMKDGLFRATCTWFDLPRDPEAPSDISSVVSLILMIDGETKNSRVTNSHQNDFPSIDHFNTVKSIIQKVKKDTEIRIVIVTGAFSLDKPINFSLVVTGPFANEPYKNNSCNELHHAPCFQECENLGMYIRGFCSCASDYYGDNCQIKIETINSDYSSYGKLKRFEWKVFKFCPEKWSNKSYISLDLSGINNLTLGMNIKIGSTPSFTNYLCSLHKCPGAIVTHNNIKFPFSSFPQISYKKCLFLGLYSMFDGFEPYSFTFNGINVD</sequence>
<dbReference type="SUPFAM" id="SSF52743">
    <property type="entry name" value="Subtilisin-like"/>
    <property type="match status" value="1"/>
</dbReference>
<dbReference type="InterPro" id="IPR000742">
    <property type="entry name" value="EGF"/>
</dbReference>
<dbReference type="EMBL" id="MLAK01000860">
    <property type="protein sequence ID" value="OHT02592.1"/>
    <property type="molecule type" value="Genomic_DNA"/>
</dbReference>
<comment type="caution">
    <text evidence="6">The sequence shown here is derived from an EMBL/GenBank/DDBJ whole genome shotgun (WGS) entry which is preliminary data.</text>
</comment>
<dbReference type="PANTHER" id="PTHR43399">
    <property type="entry name" value="SUBTILISIN-RELATED"/>
    <property type="match status" value="1"/>
</dbReference>
<dbReference type="InterPro" id="IPR051048">
    <property type="entry name" value="Peptidase_S8/S53_subtilisin"/>
</dbReference>
<evidence type="ECO:0000313" key="7">
    <source>
        <dbReference type="Proteomes" id="UP000179807"/>
    </source>
</evidence>
<comment type="similarity">
    <text evidence="1">Belongs to the peptidase S8 family.</text>
</comment>
<evidence type="ECO:0000313" key="6">
    <source>
        <dbReference type="EMBL" id="OHT02592.1"/>
    </source>
</evidence>
<evidence type="ECO:0000259" key="5">
    <source>
        <dbReference type="PROSITE" id="PS00022"/>
    </source>
</evidence>
<dbReference type="Proteomes" id="UP000179807">
    <property type="component" value="Unassembled WGS sequence"/>
</dbReference>
<keyword evidence="7" id="KW-1185">Reference proteome</keyword>
<accession>A0A1J4JVX8</accession>
<dbReference type="InterPro" id="IPR015500">
    <property type="entry name" value="Peptidase_S8_subtilisin-rel"/>
</dbReference>
<proteinExistence type="inferred from homology"/>
<dbReference type="InterPro" id="IPR036852">
    <property type="entry name" value="Peptidase_S8/S53_dom_sf"/>
</dbReference>
<keyword evidence="2" id="KW-0645">Protease</keyword>
<gene>
    <name evidence="6" type="ORF">TRFO_06996</name>
</gene>
<keyword evidence="4" id="KW-0720">Serine protease</keyword>
<name>A0A1J4JVX8_9EUKA</name>
<dbReference type="AlphaFoldDB" id="A0A1J4JVX8"/>
<reference evidence="6" key="1">
    <citation type="submission" date="2016-10" db="EMBL/GenBank/DDBJ databases">
        <authorList>
            <person name="Benchimol M."/>
            <person name="Almeida L.G."/>
            <person name="Vasconcelos A.T."/>
            <person name="Perreira-Neves A."/>
            <person name="Rosa I.A."/>
            <person name="Tasca T."/>
            <person name="Bogo M.R."/>
            <person name="de Souza W."/>
        </authorList>
    </citation>
    <scope>NUCLEOTIDE SEQUENCE [LARGE SCALE GENOMIC DNA]</scope>
    <source>
        <strain evidence="6">K</strain>
    </source>
</reference>
<evidence type="ECO:0000256" key="2">
    <source>
        <dbReference type="ARBA" id="ARBA00022670"/>
    </source>
</evidence>
<dbReference type="PROSITE" id="PS00022">
    <property type="entry name" value="EGF_1"/>
    <property type="match status" value="1"/>
</dbReference>
<evidence type="ECO:0000256" key="4">
    <source>
        <dbReference type="ARBA" id="ARBA00022825"/>
    </source>
</evidence>
<dbReference type="InterPro" id="IPR000209">
    <property type="entry name" value="Peptidase_S8/S53_dom"/>
</dbReference>
<dbReference type="Pfam" id="PF00082">
    <property type="entry name" value="Peptidase_S8"/>
    <property type="match status" value="1"/>
</dbReference>